<dbReference type="EMBL" id="CASHTH010001723">
    <property type="protein sequence ID" value="CAI8019040.1"/>
    <property type="molecule type" value="Genomic_DNA"/>
</dbReference>
<dbReference type="Pfam" id="PF00041">
    <property type="entry name" value="fn3"/>
    <property type="match status" value="5"/>
</dbReference>
<evidence type="ECO:0000256" key="1">
    <source>
        <dbReference type="ARBA" id="ARBA00022737"/>
    </source>
</evidence>
<dbReference type="PANTHER" id="PTHR46708">
    <property type="entry name" value="TENASCIN"/>
    <property type="match status" value="1"/>
</dbReference>
<dbReference type="Gene3D" id="2.60.40.10">
    <property type="entry name" value="Immunoglobulins"/>
    <property type="match status" value="9"/>
</dbReference>
<dbReference type="CDD" id="cd00063">
    <property type="entry name" value="FN3"/>
    <property type="match status" value="7"/>
</dbReference>
<dbReference type="InterPro" id="IPR050991">
    <property type="entry name" value="ECM_Regulatory_Proteins"/>
</dbReference>
<feature type="domain" description="Ig-like" evidence="4">
    <location>
        <begin position="182"/>
        <end position="257"/>
    </location>
</feature>
<evidence type="ECO:0000256" key="2">
    <source>
        <dbReference type="SAM" id="MobiDB-lite"/>
    </source>
</evidence>
<dbReference type="InterPro" id="IPR036116">
    <property type="entry name" value="FN3_sf"/>
</dbReference>
<keyword evidence="3" id="KW-0472">Membrane</keyword>
<dbReference type="InterPro" id="IPR003961">
    <property type="entry name" value="FN3_dom"/>
</dbReference>
<feature type="transmembrane region" description="Helical" evidence="3">
    <location>
        <begin position="1149"/>
        <end position="1172"/>
    </location>
</feature>
<feature type="domain" description="Fibronectin type-III" evidence="5">
    <location>
        <begin position="637"/>
        <end position="733"/>
    </location>
</feature>
<dbReference type="InterPro" id="IPR036179">
    <property type="entry name" value="Ig-like_dom_sf"/>
</dbReference>
<feature type="region of interest" description="Disordered" evidence="2">
    <location>
        <begin position="1179"/>
        <end position="1216"/>
    </location>
</feature>
<gene>
    <name evidence="6" type="ORF">GBAR_LOCUS11489</name>
</gene>
<feature type="domain" description="Fibronectin type-III" evidence="5">
    <location>
        <begin position="452"/>
        <end position="543"/>
    </location>
</feature>
<feature type="domain" description="Ig-like" evidence="4">
    <location>
        <begin position="869"/>
        <end position="936"/>
    </location>
</feature>
<keyword evidence="7" id="KW-1185">Reference proteome</keyword>
<dbReference type="PANTHER" id="PTHR46708:SF2">
    <property type="entry name" value="FIBRONECTIN TYPE-III DOMAIN-CONTAINING PROTEIN"/>
    <property type="match status" value="1"/>
</dbReference>
<dbReference type="FunFam" id="2.60.40.10:FF:000028">
    <property type="entry name" value="Neuronal cell adhesion molecule"/>
    <property type="match status" value="2"/>
</dbReference>
<keyword evidence="3" id="KW-1133">Transmembrane helix</keyword>
<feature type="domain" description="Fibronectin type-III" evidence="5">
    <location>
        <begin position="349"/>
        <end position="447"/>
    </location>
</feature>
<protein>
    <submittedName>
        <fullName evidence="6">Receptor-type tyrosine-protein phosphatase S</fullName>
    </submittedName>
</protein>
<dbReference type="InterPro" id="IPR013783">
    <property type="entry name" value="Ig-like_fold"/>
</dbReference>
<dbReference type="CDD" id="cd00096">
    <property type="entry name" value="Ig"/>
    <property type="match status" value="2"/>
</dbReference>
<comment type="caution">
    <text evidence="6">The sequence shown here is derived from an EMBL/GenBank/DDBJ whole genome shotgun (WGS) entry which is preliminary data.</text>
</comment>
<organism evidence="6 7">
    <name type="scientific">Geodia barretti</name>
    <name type="common">Barrett's horny sponge</name>
    <dbReference type="NCBI Taxonomy" id="519541"/>
    <lineage>
        <taxon>Eukaryota</taxon>
        <taxon>Metazoa</taxon>
        <taxon>Porifera</taxon>
        <taxon>Demospongiae</taxon>
        <taxon>Heteroscleromorpha</taxon>
        <taxon>Tetractinellida</taxon>
        <taxon>Astrophorina</taxon>
        <taxon>Geodiidae</taxon>
        <taxon>Geodia</taxon>
    </lineage>
</organism>
<dbReference type="Pfam" id="PF13927">
    <property type="entry name" value="Ig_3"/>
    <property type="match status" value="1"/>
</dbReference>
<dbReference type="Proteomes" id="UP001174909">
    <property type="component" value="Unassembled WGS sequence"/>
</dbReference>
<sequence length="1237" mass="132162">MATSAVDPPIYILYLAHNQKMKAATIVHFFLFCSMVEAHYPTKCPHVSFMGQTLVNHSYVDLSQVGISTADPGNTVRCCTDLCTCCSNEQGDDRGGWFLPNGGSLSTSSYDYGMRYGDGRVDVYRQHHSMPQGIYRCDIETNAFHGDQITAGESVFAGLYFSNEGDVHINSLLIGVDSDLNGASPQFTLTCISTGGPATTVTWTRDSTRVGGTTKTVLEDPVTAHYIHNLTVTGRRPGFYTCIVANNKPSMANATLSVEMASVPPNLIAIRKGSKEIQLNWDQPPPTAKTIGYTIEYQSHRGESIGVDIDLSSTSYQVTGLMNGIRYNVAFISRSNHYYQRISIPIAMVPEKPSVSIAAVTSSSIDPFWSVSRGSVVTSYTVTWKSDISFGCRTEHQGSHTTPDNSSTIYTITGLEENSRYIITVSARNGAGTGPESEPLIVETNAAAPSAAPTSVRVTEDSSTTITVQWEGVDCIHRNGNITGYSVRYSHMGTTLQKTSNTTTKVTISGLSPSTTYIVEVAGVTSLGIGSYSLPLNATTDGRLSMIGGSTSPTSLTVSLQLAAGSQAIGYTLTYQNVNNTDCFRDSDQIGGNQTTYTLNLLGNTEYIIAVSAELSIGEVEEDSFITVTAVAAPSVPPTSVEVSVVNSTTITVQWGQVPCRYQNGAQITGYWVRHGEVGSGNTQTMSVSGDSVTETTISSLLPSTNHSLQVAAVNGAGTGIYSTPVSVLIPEMNVYVSLRGRVIPNNGYAIIDDIGSWDNAVLCHTDRAVDFGDPFRRSGGNWFAPDGTRVNENDVPGFYRNRGPMVVRLHRTDSTGNQGIYNCTIQDATTKYQAVYVGLYYPGNGVINISGGVLYFSWNVNRAIPQFTLTCISTGGPATTVTWTRDATTVTQGTETVLNDPVTAQYTHTLTVTTAGEYTCTVSNNKPSTASASITVRVASAPTNLMVVQEDLTSVRVSWTPPTPLGDTTGYRIDFISSGNDTGSVNVSDWSSGHCVLHGLIREATYYISIVATSEHHLPSHSLNSQITLVPLPSQPAINALSATATSISLSWRVPSGSTTVTGSEVVWKSTDESFSESEGGTMSGPPVLNGSGVITDTSYTIVFNSSGTYNISVVLVNEAGYGVSSQPVIFTVNHQGEDAEAAGNRAVVAGVAILAVMLVVAVIVIVVILLRPPGRHCYSKPKQQQKAAPTKIAGDTSKVEEVASQEGDIEEDPSGYVMVDLARYSPREPTSEEFR</sequence>
<feature type="domain" description="Fibronectin type-III" evidence="5">
    <location>
        <begin position="1036"/>
        <end position="1137"/>
    </location>
</feature>
<evidence type="ECO:0000313" key="6">
    <source>
        <dbReference type="EMBL" id="CAI8019040.1"/>
    </source>
</evidence>
<feature type="domain" description="Fibronectin type-III" evidence="5">
    <location>
        <begin position="263"/>
        <end position="347"/>
    </location>
</feature>
<evidence type="ECO:0000313" key="7">
    <source>
        <dbReference type="Proteomes" id="UP001174909"/>
    </source>
</evidence>
<name>A0AA35RWF7_GEOBA</name>
<keyword evidence="1" id="KW-0677">Repeat</keyword>
<evidence type="ECO:0000259" key="4">
    <source>
        <dbReference type="PROSITE" id="PS50835"/>
    </source>
</evidence>
<feature type="compositionally biased region" description="Low complexity" evidence="2">
    <location>
        <begin position="1182"/>
        <end position="1191"/>
    </location>
</feature>
<feature type="domain" description="Fibronectin type-III" evidence="5">
    <location>
        <begin position="942"/>
        <end position="1034"/>
    </location>
</feature>
<dbReference type="PRINTS" id="PR00014">
    <property type="entry name" value="FNTYPEIII"/>
</dbReference>
<dbReference type="InterPro" id="IPR007110">
    <property type="entry name" value="Ig-like_dom"/>
</dbReference>
<accession>A0AA35RWF7</accession>
<reference evidence="6" key="1">
    <citation type="submission" date="2023-03" db="EMBL/GenBank/DDBJ databases">
        <authorList>
            <person name="Steffen K."/>
            <person name="Cardenas P."/>
        </authorList>
    </citation>
    <scope>NUCLEOTIDE SEQUENCE</scope>
</reference>
<keyword evidence="3" id="KW-0812">Transmembrane</keyword>
<dbReference type="PROSITE" id="PS50835">
    <property type="entry name" value="IG_LIKE"/>
    <property type="match status" value="2"/>
</dbReference>
<dbReference type="SMART" id="SM00060">
    <property type="entry name" value="FN3"/>
    <property type="match status" value="7"/>
</dbReference>
<evidence type="ECO:0000259" key="5">
    <source>
        <dbReference type="PROSITE" id="PS50853"/>
    </source>
</evidence>
<dbReference type="SUPFAM" id="SSF48726">
    <property type="entry name" value="Immunoglobulin"/>
    <property type="match status" value="2"/>
</dbReference>
<proteinExistence type="predicted"/>
<dbReference type="AlphaFoldDB" id="A0AA35RWF7"/>
<dbReference type="SUPFAM" id="SSF49265">
    <property type="entry name" value="Fibronectin type III"/>
    <property type="match status" value="5"/>
</dbReference>
<dbReference type="PROSITE" id="PS50853">
    <property type="entry name" value="FN3"/>
    <property type="match status" value="6"/>
</dbReference>
<keyword evidence="6" id="KW-0675">Receptor</keyword>
<evidence type="ECO:0000256" key="3">
    <source>
        <dbReference type="SAM" id="Phobius"/>
    </source>
</evidence>